<protein>
    <submittedName>
        <fullName evidence="2">Uncharacterized protein</fullName>
    </submittedName>
</protein>
<evidence type="ECO:0000313" key="3">
    <source>
        <dbReference type="Proteomes" id="UP001054945"/>
    </source>
</evidence>
<organism evidence="2 3">
    <name type="scientific">Caerostris extrusa</name>
    <name type="common">Bark spider</name>
    <name type="synonym">Caerostris bankana</name>
    <dbReference type="NCBI Taxonomy" id="172846"/>
    <lineage>
        <taxon>Eukaryota</taxon>
        <taxon>Metazoa</taxon>
        <taxon>Ecdysozoa</taxon>
        <taxon>Arthropoda</taxon>
        <taxon>Chelicerata</taxon>
        <taxon>Arachnida</taxon>
        <taxon>Araneae</taxon>
        <taxon>Araneomorphae</taxon>
        <taxon>Entelegynae</taxon>
        <taxon>Araneoidea</taxon>
        <taxon>Araneidae</taxon>
        <taxon>Caerostris</taxon>
    </lineage>
</organism>
<reference evidence="2 3" key="1">
    <citation type="submission" date="2021-06" db="EMBL/GenBank/DDBJ databases">
        <title>Caerostris extrusa draft genome.</title>
        <authorList>
            <person name="Kono N."/>
            <person name="Arakawa K."/>
        </authorList>
    </citation>
    <scope>NUCLEOTIDE SEQUENCE [LARGE SCALE GENOMIC DNA]</scope>
</reference>
<gene>
    <name evidence="2" type="ORF">CEXT_320211</name>
</gene>
<evidence type="ECO:0000256" key="1">
    <source>
        <dbReference type="SAM" id="MobiDB-lite"/>
    </source>
</evidence>
<dbReference type="Proteomes" id="UP001054945">
    <property type="component" value="Unassembled WGS sequence"/>
</dbReference>
<proteinExistence type="predicted"/>
<sequence length="100" mass="11359">MSDHPITASTRLIPGPPRNNHFKIEPPSDTTYRIRHIYAAQPPRMSHLMARSGGVDKRINLVLVHHLSVGGPISEGWNVPWEVYGLLKWTKETWLVGLEE</sequence>
<keyword evidence="3" id="KW-1185">Reference proteome</keyword>
<accession>A0AAV4X1K9</accession>
<name>A0AAV4X1K9_CAEEX</name>
<dbReference type="AlphaFoldDB" id="A0AAV4X1K9"/>
<feature type="region of interest" description="Disordered" evidence="1">
    <location>
        <begin position="1"/>
        <end position="26"/>
    </location>
</feature>
<evidence type="ECO:0000313" key="2">
    <source>
        <dbReference type="EMBL" id="GIY87633.1"/>
    </source>
</evidence>
<comment type="caution">
    <text evidence="2">The sequence shown here is derived from an EMBL/GenBank/DDBJ whole genome shotgun (WGS) entry which is preliminary data.</text>
</comment>
<dbReference type="EMBL" id="BPLR01016958">
    <property type="protein sequence ID" value="GIY87633.1"/>
    <property type="molecule type" value="Genomic_DNA"/>
</dbReference>